<organism evidence="1 2">
    <name type="scientific">Ziziphus jujuba var. spinosa</name>
    <dbReference type="NCBI Taxonomy" id="714518"/>
    <lineage>
        <taxon>Eukaryota</taxon>
        <taxon>Viridiplantae</taxon>
        <taxon>Streptophyta</taxon>
        <taxon>Embryophyta</taxon>
        <taxon>Tracheophyta</taxon>
        <taxon>Spermatophyta</taxon>
        <taxon>Magnoliopsida</taxon>
        <taxon>eudicotyledons</taxon>
        <taxon>Gunneridae</taxon>
        <taxon>Pentapetalae</taxon>
        <taxon>rosids</taxon>
        <taxon>fabids</taxon>
        <taxon>Rosales</taxon>
        <taxon>Rhamnaceae</taxon>
        <taxon>Paliureae</taxon>
        <taxon>Ziziphus</taxon>
    </lineage>
</organism>
<dbReference type="EMBL" id="JAEACU010000006">
    <property type="protein sequence ID" value="KAH7524700.1"/>
    <property type="molecule type" value="Genomic_DNA"/>
</dbReference>
<reference evidence="1" key="1">
    <citation type="journal article" date="2021" name="Front. Plant Sci.">
        <title>Chromosome-Scale Genome Assembly for Chinese Sour Jujube and Insights Into Its Genome Evolution and Domestication Signature.</title>
        <authorList>
            <person name="Shen L.-Y."/>
            <person name="Luo H."/>
            <person name="Wang X.-L."/>
            <person name="Wang X.-M."/>
            <person name="Qiu X.-J."/>
            <person name="Liu H."/>
            <person name="Zhou S.-S."/>
            <person name="Jia K.-H."/>
            <person name="Nie S."/>
            <person name="Bao Y.-T."/>
            <person name="Zhang R.-G."/>
            <person name="Yun Q.-Z."/>
            <person name="Chai Y.-H."/>
            <person name="Lu J.-Y."/>
            <person name="Li Y."/>
            <person name="Zhao S.-W."/>
            <person name="Mao J.-F."/>
            <person name="Jia S.-G."/>
            <person name="Mao Y.-M."/>
        </authorList>
    </citation>
    <scope>NUCLEOTIDE SEQUENCE</scope>
    <source>
        <strain evidence="1">AT0</strain>
        <tissue evidence="1">Leaf</tissue>
    </source>
</reference>
<name>A0A978V9W5_ZIZJJ</name>
<sequence>MSSYQGITNLAKANHLRPKLTFPMFYITDPLGWIYKVGVSIARLRDDIRLDVKIKQPQTIADAIGVARLVEE</sequence>
<accession>A0A978V9W5</accession>
<dbReference type="AlphaFoldDB" id="A0A978V9W5"/>
<dbReference type="Proteomes" id="UP000813462">
    <property type="component" value="Unassembled WGS sequence"/>
</dbReference>
<proteinExistence type="predicted"/>
<evidence type="ECO:0000313" key="2">
    <source>
        <dbReference type="Proteomes" id="UP000813462"/>
    </source>
</evidence>
<gene>
    <name evidence="1" type="ORF">FEM48_Zijuj06G0147400</name>
</gene>
<comment type="caution">
    <text evidence="1">The sequence shown here is derived from an EMBL/GenBank/DDBJ whole genome shotgun (WGS) entry which is preliminary data.</text>
</comment>
<protein>
    <submittedName>
        <fullName evidence="1">Uncharacterized protein</fullName>
    </submittedName>
</protein>
<evidence type="ECO:0000313" key="1">
    <source>
        <dbReference type="EMBL" id="KAH7524700.1"/>
    </source>
</evidence>